<sequence length="202" mass="23040">MARSRRSKHRMAKDLREVLEVKLAKRALYNSEYKVEAQMPKGAAPPVPTPTKEDQLEEAHQLLLEIKLHRQLPKDLLMHITLTGSFGFHLLFFSTKIITRRARGTCKILKVPSLKDLLFSCIKGLTPRLMAAKNIMDWLPGDAKSAKHGKTDSNAYAAGEWFDRLPLWVQDRNWEASFGLFFDTLPRVQGRTLLSSILALME</sequence>
<organism evidence="2 3">
    <name type="scientific">Jatropha curcas</name>
    <name type="common">Barbados nut</name>
    <dbReference type="NCBI Taxonomy" id="180498"/>
    <lineage>
        <taxon>Eukaryota</taxon>
        <taxon>Viridiplantae</taxon>
        <taxon>Streptophyta</taxon>
        <taxon>Embryophyta</taxon>
        <taxon>Tracheophyta</taxon>
        <taxon>Spermatophyta</taxon>
        <taxon>Magnoliopsida</taxon>
        <taxon>eudicotyledons</taxon>
        <taxon>Gunneridae</taxon>
        <taxon>Pentapetalae</taxon>
        <taxon>rosids</taxon>
        <taxon>fabids</taxon>
        <taxon>Malpighiales</taxon>
        <taxon>Euphorbiaceae</taxon>
        <taxon>Crotonoideae</taxon>
        <taxon>Jatropheae</taxon>
        <taxon>Jatropha</taxon>
    </lineage>
</organism>
<name>A0A067LEY4_JATCU</name>
<evidence type="ECO:0000313" key="3">
    <source>
        <dbReference type="Proteomes" id="UP000027138"/>
    </source>
</evidence>
<keyword evidence="1" id="KW-1133">Transmembrane helix</keyword>
<protein>
    <submittedName>
        <fullName evidence="2">Uncharacterized protein</fullName>
    </submittedName>
</protein>
<dbReference type="OrthoDB" id="1938336at2759"/>
<dbReference type="AlphaFoldDB" id="A0A067LEY4"/>
<keyword evidence="1" id="KW-0472">Membrane</keyword>
<reference evidence="2 3" key="1">
    <citation type="journal article" date="2014" name="PLoS ONE">
        <title>Global Analysis of Gene Expression Profiles in Physic Nut (Jatropha curcas L.) Seedlings Exposed to Salt Stress.</title>
        <authorList>
            <person name="Zhang L."/>
            <person name="Zhang C."/>
            <person name="Wu P."/>
            <person name="Chen Y."/>
            <person name="Li M."/>
            <person name="Jiang H."/>
            <person name="Wu G."/>
        </authorList>
    </citation>
    <scope>NUCLEOTIDE SEQUENCE [LARGE SCALE GENOMIC DNA]</scope>
    <source>
        <strain evidence="3">cv. GZQX0401</strain>
        <tissue evidence="2">Young leaves</tissue>
    </source>
</reference>
<keyword evidence="1" id="KW-0812">Transmembrane</keyword>
<keyword evidence="3" id="KW-1185">Reference proteome</keyword>
<dbReference type="EMBL" id="KK914291">
    <property type="protein sequence ID" value="KDP42649.1"/>
    <property type="molecule type" value="Genomic_DNA"/>
</dbReference>
<accession>A0A067LEY4</accession>
<feature type="transmembrane region" description="Helical" evidence="1">
    <location>
        <begin position="76"/>
        <end position="93"/>
    </location>
</feature>
<evidence type="ECO:0000313" key="2">
    <source>
        <dbReference type="EMBL" id="KDP42649.1"/>
    </source>
</evidence>
<dbReference type="Proteomes" id="UP000027138">
    <property type="component" value="Unassembled WGS sequence"/>
</dbReference>
<evidence type="ECO:0000256" key="1">
    <source>
        <dbReference type="SAM" id="Phobius"/>
    </source>
</evidence>
<gene>
    <name evidence="2" type="ORF">JCGZ_01706</name>
</gene>
<proteinExistence type="predicted"/>